<protein>
    <submittedName>
        <fullName evidence="2">ABC transporter permease</fullName>
    </submittedName>
</protein>
<dbReference type="Proteomes" id="UP001589710">
    <property type="component" value="Unassembled WGS sequence"/>
</dbReference>
<dbReference type="RefSeq" id="WP_345515928.1">
    <property type="nucleotide sequence ID" value="NZ_BAAAXD010000034.1"/>
</dbReference>
<dbReference type="PROSITE" id="PS51257">
    <property type="entry name" value="PROKAR_LIPOPROTEIN"/>
    <property type="match status" value="1"/>
</dbReference>
<keyword evidence="1" id="KW-0472">Membrane</keyword>
<keyword evidence="3" id="KW-1185">Reference proteome</keyword>
<feature type="transmembrane region" description="Helical" evidence="1">
    <location>
        <begin position="38"/>
        <end position="61"/>
    </location>
</feature>
<proteinExistence type="predicted"/>
<comment type="caution">
    <text evidence="2">The sequence shown here is derived from an EMBL/GenBank/DDBJ whole genome shotgun (WGS) entry which is preliminary data.</text>
</comment>
<feature type="transmembrane region" description="Helical" evidence="1">
    <location>
        <begin position="12"/>
        <end position="32"/>
    </location>
</feature>
<feature type="transmembrane region" description="Helical" evidence="1">
    <location>
        <begin position="208"/>
        <end position="232"/>
    </location>
</feature>
<evidence type="ECO:0000256" key="1">
    <source>
        <dbReference type="SAM" id="Phobius"/>
    </source>
</evidence>
<keyword evidence="1" id="KW-1133">Transmembrane helix</keyword>
<organism evidence="2 3">
    <name type="scientific">Streptomyces yanii</name>
    <dbReference type="NCBI Taxonomy" id="78510"/>
    <lineage>
        <taxon>Bacteria</taxon>
        <taxon>Bacillati</taxon>
        <taxon>Actinomycetota</taxon>
        <taxon>Actinomycetes</taxon>
        <taxon>Kitasatosporales</taxon>
        <taxon>Streptomycetaceae</taxon>
        <taxon>Streptomyces</taxon>
    </lineage>
</organism>
<evidence type="ECO:0000313" key="3">
    <source>
        <dbReference type="Proteomes" id="UP001589710"/>
    </source>
</evidence>
<feature type="transmembrane region" description="Helical" evidence="1">
    <location>
        <begin position="109"/>
        <end position="130"/>
    </location>
</feature>
<feature type="transmembrane region" description="Helical" evidence="1">
    <location>
        <begin position="297"/>
        <end position="321"/>
    </location>
</feature>
<feature type="transmembrane region" description="Helical" evidence="1">
    <location>
        <begin position="264"/>
        <end position="285"/>
    </location>
</feature>
<evidence type="ECO:0000313" key="2">
    <source>
        <dbReference type="EMBL" id="MFB9571384.1"/>
    </source>
</evidence>
<sequence>MRRIAALKSGLACLVGSVLGTVAVAGCVLSAGRPPARLWWVVALLMVAVPAAGVAVSLAALRRVVASPLGEVRALPRRRGRGRAVALGVTLVAVAVTGGILTLTYGPTGLVPLAMFGALFLVGAGAVWVSGGMARLIGRRCAARTGSPAVLIAAERLSADPWATARTHAVVLLAMVVGTGFMGVREALLETLDHSEYTPTDLDFYTDGIDLAGAAVLVGLLIVLVSVAVGAAESVAARRRGLAQQVAAGVPRSVLSRAVLLETALPLAPALLVSSAGGLAVGIWYTSLTEPGLTLPYSALVVPPLMLAACLLAAASSLPLLHRSTQPSELRHT</sequence>
<name>A0ABV5R0L9_9ACTN</name>
<feature type="transmembrane region" description="Helical" evidence="1">
    <location>
        <begin position="169"/>
        <end position="188"/>
    </location>
</feature>
<reference evidence="2 3" key="1">
    <citation type="submission" date="2024-09" db="EMBL/GenBank/DDBJ databases">
        <authorList>
            <person name="Sun Q."/>
            <person name="Mori K."/>
        </authorList>
    </citation>
    <scope>NUCLEOTIDE SEQUENCE [LARGE SCALE GENOMIC DNA]</scope>
    <source>
        <strain evidence="2 3">JCM 3331</strain>
    </source>
</reference>
<keyword evidence="1" id="KW-0812">Transmembrane</keyword>
<gene>
    <name evidence="2" type="ORF">ACFFTL_03250</name>
</gene>
<dbReference type="EMBL" id="JBHMCG010000010">
    <property type="protein sequence ID" value="MFB9571384.1"/>
    <property type="molecule type" value="Genomic_DNA"/>
</dbReference>
<feature type="transmembrane region" description="Helical" evidence="1">
    <location>
        <begin position="82"/>
        <end position="103"/>
    </location>
</feature>
<accession>A0ABV5R0L9</accession>